<protein>
    <submittedName>
        <fullName evidence="1">Uncharacterized protein</fullName>
    </submittedName>
</protein>
<organism evidence="1 2">
    <name type="scientific">Vibrio rotiferianus</name>
    <dbReference type="NCBI Taxonomy" id="190895"/>
    <lineage>
        <taxon>Bacteria</taxon>
        <taxon>Pseudomonadati</taxon>
        <taxon>Pseudomonadota</taxon>
        <taxon>Gammaproteobacteria</taxon>
        <taxon>Vibrionales</taxon>
        <taxon>Vibrionaceae</taxon>
        <taxon>Vibrio</taxon>
    </lineage>
</organism>
<gene>
    <name evidence="1" type="ORF">F0262_21920</name>
</gene>
<sequence>MGRKSMFTEEGTCDWCKKPSFVTRHDYLDGKYHRSCKSCFDIAKIDVRLFNQGEMQMRERMAHQAS</sequence>
<name>A0A7Y3ZDM9_9VIBR</name>
<dbReference type="Proteomes" id="UP000572072">
    <property type="component" value="Unassembled WGS sequence"/>
</dbReference>
<dbReference type="OrthoDB" id="5917768at2"/>
<accession>A0A7Y3ZDM9</accession>
<dbReference type="AlphaFoldDB" id="A0A7Y3ZDM9"/>
<dbReference type="EMBL" id="VTYN01000036">
    <property type="protein sequence ID" value="NOH50700.1"/>
    <property type="molecule type" value="Genomic_DNA"/>
</dbReference>
<comment type="caution">
    <text evidence="1">The sequence shown here is derived from an EMBL/GenBank/DDBJ whole genome shotgun (WGS) entry which is preliminary data.</text>
</comment>
<evidence type="ECO:0000313" key="1">
    <source>
        <dbReference type="EMBL" id="NOH50700.1"/>
    </source>
</evidence>
<proteinExistence type="predicted"/>
<reference evidence="1 2" key="1">
    <citation type="submission" date="2019-08" db="EMBL/GenBank/DDBJ databases">
        <title>Draft genome sequencing and comparative genomics of hatchery-associated Vibrios.</title>
        <authorList>
            <person name="Kehlet-Delgado H."/>
            <person name="Mueller R.S."/>
        </authorList>
    </citation>
    <scope>NUCLEOTIDE SEQUENCE [LARGE SCALE GENOMIC DNA]</scope>
    <source>
        <strain evidence="1 2">00-78-3</strain>
    </source>
</reference>
<evidence type="ECO:0000313" key="2">
    <source>
        <dbReference type="Proteomes" id="UP000572072"/>
    </source>
</evidence>